<sequence length="117" mass="12570">MTGPADITSALRRARLPVGNESALQEALGRALERAGVAFEREVRISAADRIDFLAAGGIGIEAKARYPRRAIYRQLERYAQQDAITSLILVTGTAIGLPAQINGKPIYHVSIGRASL</sequence>
<evidence type="ECO:0000313" key="2">
    <source>
        <dbReference type="Proteomes" id="UP000015531"/>
    </source>
</evidence>
<protein>
    <recommendedName>
        <fullName evidence="3">Restriction endonuclease type IV Mrr domain-containing protein</fullName>
    </recommendedName>
</protein>
<accession>T0HAB8</accession>
<gene>
    <name evidence="1" type="ORF">RLDS_16140</name>
</gene>
<dbReference type="AlphaFoldDB" id="T0HAB8"/>
<dbReference type="eggNOG" id="ENOG50339E6">
    <property type="taxonomic scope" value="Bacteria"/>
</dbReference>
<reference evidence="1 2" key="1">
    <citation type="journal article" date="2013" name="Genome Announc.">
        <title>Draft Genome Sequence of Sphingobium lactosutens Strain DS20T, Isolated from a Hexachlorocyclohexane Dumpsite.</title>
        <authorList>
            <person name="Kumar R."/>
            <person name="Dwivedi V."/>
            <person name="Negi V."/>
            <person name="Khurana J.P."/>
            <person name="Lal R."/>
        </authorList>
    </citation>
    <scope>NUCLEOTIDE SEQUENCE [LARGE SCALE GENOMIC DNA]</scope>
    <source>
        <strain evidence="1 2">DS20</strain>
    </source>
</reference>
<evidence type="ECO:0008006" key="3">
    <source>
        <dbReference type="Google" id="ProtNLM"/>
    </source>
</evidence>
<evidence type="ECO:0000313" key="1">
    <source>
        <dbReference type="EMBL" id="EQB13266.1"/>
    </source>
</evidence>
<dbReference type="PATRIC" id="fig|1331060.3.peg.3096"/>
<comment type="caution">
    <text evidence="1">The sequence shown here is derived from an EMBL/GenBank/DDBJ whole genome shotgun (WGS) entry which is preliminary data.</text>
</comment>
<dbReference type="RefSeq" id="WP_021226843.1">
    <property type="nucleotide sequence ID" value="NZ_ATDP01000097.1"/>
</dbReference>
<dbReference type="Proteomes" id="UP000015531">
    <property type="component" value="Unassembled WGS sequence"/>
</dbReference>
<keyword evidence="2" id="KW-1185">Reference proteome</keyword>
<name>T0HAB8_9SPHN</name>
<organism evidence="1 2">
    <name type="scientific">Sphingobium lactosutens DS20</name>
    <dbReference type="NCBI Taxonomy" id="1331060"/>
    <lineage>
        <taxon>Bacteria</taxon>
        <taxon>Pseudomonadati</taxon>
        <taxon>Pseudomonadota</taxon>
        <taxon>Alphaproteobacteria</taxon>
        <taxon>Sphingomonadales</taxon>
        <taxon>Sphingomonadaceae</taxon>
        <taxon>Sphingobium</taxon>
    </lineage>
</organism>
<dbReference type="EMBL" id="ATDP01000097">
    <property type="protein sequence ID" value="EQB13266.1"/>
    <property type="molecule type" value="Genomic_DNA"/>
</dbReference>
<proteinExistence type="predicted"/>
<dbReference type="OrthoDB" id="7266652at2"/>